<feature type="transmembrane region" description="Helical" evidence="7">
    <location>
        <begin position="159"/>
        <end position="179"/>
    </location>
</feature>
<evidence type="ECO:0000313" key="9">
    <source>
        <dbReference type="EMBL" id="SEN28144.1"/>
    </source>
</evidence>
<keyword evidence="2" id="KW-0479">Metal-binding</keyword>
<dbReference type="GO" id="GO:0005507">
    <property type="term" value="F:copper ion binding"/>
    <property type="evidence" value="ECO:0007669"/>
    <property type="project" value="InterPro"/>
</dbReference>
<evidence type="ECO:0000313" key="10">
    <source>
        <dbReference type="Proteomes" id="UP000183002"/>
    </source>
</evidence>
<dbReference type="NCBIfam" id="TIGR00003">
    <property type="entry name" value="copper ion binding protein"/>
    <property type="match status" value="2"/>
</dbReference>
<reference evidence="9 10" key="1">
    <citation type="submission" date="2016-10" db="EMBL/GenBank/DDBJ databases">
        <authorList>
            <person name="de Groot N.N."/>
        </authorList>
    </citation>
    <scope>NUCLEOTIDE SEQUENCE [LARGE SCALE GENOMIC DNA]</scope>
    <source>
        <strain evidence="9 10">CGMCC 1.10836</strain>
    </source>
</reference>
<evidence type="ECO:0000256" key="1">
    <source>
        <dbReference type="ARBA" id="ARBA00004127"/>
    </source>
</evidence>
<dbReference type="CDD" id="cd00371">
    <property type="entry name" value="HMA"/>
    <property type="match status" value="2"/>
</dbReference>
<keyword evidence="6" id="KW-0186">Copper</keyword>
<dbReference type="SUPFAM" id="SSF55008">
    <property type="entry name" value="HMA, heavy metal-associated domain"/>
    <property type="match status" value="2"/>
</dbReference>
<dbReference type="InterPro" id="IPR036163">
    <property type="entry name" value="HMA_dom_sf"/>
</dbReference>
<dbReference type="FunFam" id="3.30.70.100:FF:000005">
    <property type="entry name" value="Copper-exporting P-type ATPase A"/>
    <property type="match status" value="1"/>
</dbReference>
<accession>A0A1H8F9M3</accession>
<dbReference type="InterPro" id="IPR017969">
    <property type="entry name" value="Heavy-metal-associated_CS"/>
</dbReference>
<evidence type="ECO:0000259" key="8">
    <source>
        <dbReference type="PROSITE" id="PS50846"/>
    </source>
</evidence>
<dbReference type="GO" id="GO:0016020">
    <property type="term" value="C:membrane"/>
    <property type="evidence" value="ECO:0007669"/>
    <property type="project" value="TreeGrafter"/>
</dbReference>
<evidence type="ECO:0000256" key="3">
    <source>
        <dbReference type="ARBA" id="ARBA00022796"/>
    </source>
</evidence>
<feature type="domain" description="HMA" evidence="8">
    <location>
        <begin position="74"/>
        <end position="140"/>
    </location>
</feature>
<keyword evidence="4" id="KW-0460">Magnesium</keyword>
<keyword evidence="10" id="KW-1185">Reference proteome</keyword>
<evidence type="ECO:0000256" key="2">
    <source>
        <dbReference type="ARBA" id="ARBA00022723"/>
    </source>
</evidence>
<keyword evidence="3" id="KW-0813">Transport</keyword>
<keyword evidence="3" id="KW-0406">Ion transport</keyword>
<name>A0A1H8F9M3_9RHOB</name>
<gene>
    <name evidence="9" type="ORF">SAMN05216227_101069</name>
</gene>
<dbReference type="Proteomes" id="UP000183002">
    <property type="component" value="Unassembled WGS sequence"/>
</dbReference>
<feature type="transmembrane region" description="Helical" evidence="7">
    <location>
        <begin position="185"/>
        <end position="208"/>
    </location>
</feature>
<dbReference type="AlphaFoldDB" id="A0A1H8F9M3"/>
<keyword evidence="7" id="KW-0472">Membrane</keyword>
<evidence type="ECO:0000256" key="4">
    <source>
        <dbReference type="ARBA" id="ARBA00022842"/>
    </source>
</evidence>
<evidence type="ECO:0000256" key="7">
    <source>
        <dbReference type="SAM" id="Phobius"/>
    </source>
</evidence>
<keyword evidence="7" id="KW-1133">Transmembrane helix</keyword>
<feature type="domain" description="HMA" evidence="8">
    <location>
        <begin position="10"/>
        <end position="72"/>
    </location>
</feature>
<comment type="subcellular location">
    <subcellularLocation>
        <location evidence="1">Endomembrane system</location>
        <topology evidence="1">Multi-pass membrane protein</topology>
    </subcellularLocation>
</comment>
<dbReference type="InterPro" id="IPR006121">
    <property type="entry name" value="HMA_dom"/>
</dbReference>
<proteinExistence type="predicted"/>
<dbReference type="PROSITE" id="PS50846">
    <property type="entry name" value="HMA_2"/>
    <property type="match status" value="2"/>
</dbReference>
<dbReference type="PANTHER" id="PTHR43520">
    <property type="entry name" value="ATP7, ISOFORM B"/>
    <property type="match status" value="1"/>
</dbReference>
<dbReference type="PANTHER" id="PTHR43520:SF8">
    <property type="entry name" value="P-TYPE CU(+) TRANSPORTER"/>
    <property type="match status" value="1"/>
</dbReference>
<protein>
    <submittedName>
        <fullName evidence="9">Cu+-exporting ATPase</fullName>
    </submittedName>
</protein>
<dbReference type="GO" id="GO:0043682">
    <property type="term" value="F:P-type divalent copper transporter activity"/>
    <property type="evidence" value="ECO:0007669"/>
    <property type="project" value="TreeGrafter"/>
</dbReference>
<dbReference type="Gene3D" id="3.30.70.100">
    <property type="match status" value="2"/>
</dbReference>
<keyword evidence="5" id="KW-1278">Translocase</keyword>
<dbReference type="GO" id="GO:0055070">
    <property type="term" value="P:copper ion homeostasis"/>
    <property type="evidence" value="ECO:0007669"/>
    <property type="project" value="TreeGrafter"/>
</dbReference>
<sequence>MQGESEGAIATMTFSVQGMTCGACVDRVEHILSGVDGAGRATTNLANNTATVAGGAAPAIADALANAGFAAAADTVTLHIDGMTCASCVGRVERAVTSLPGVLTSQVNLATETAQVQFLHGGTDTSTLIAAIAGQGYAAKSQTQTTAKTDTITRLQTQLLIAITLALPVFILEMGGHAVPAFHHYIMATIGMQTSWLIQFALTTAILLGPGRVFYTRG</sequence>
<evidence type="ECO:0000256" key="5">
    <source>
        <dbReference type="ARBA" id="ARBA00022967"/>
    </source>
</evidence>
<organism evidence="9 10">
    <name type="scientific">Pseudorhodobacter antarcticus</name>
    <dbReference type="NCBI Taxonomy" id="1077947"/>
    <lineage>
        <taxon>Bacteria</taxon>
        <taxon>Pseudomonadati</taxon>
        <taxon>Pseudomonadota</taxon>
        <taxon>Alphaproteobacteria</taxon>
        <taxon>Rhodobacterales</taxon>
        <taxon>Paracoccaceae</taxon>
        <taxon>Pseudorhodobacter</taxon>
    </lineage>
</organism>
<evidence type="ECO:0000256" key="6">
    <source>
        <dbReference type="ARBA" id="ARBA00023008"/>
    </source>
</evidence>
<dbReference type="InterPro" id="IPR006122">
    <property type="entry name" value="HMA_Cu_ion-bd"/>
</dbReference>
<dbReference type="Pfam" id="PF00403">
    <property type="entry name" value="HMA"/>
    <property type="match status" value="2"/>
</dbReference>
<keyword evidence="3" id="KW-0187">Copper transport</keyword>
<dbReference type="EMBL" id="FOCO01000010">
    <property type="protein sequence ID" value="SEN28144.1"/>
    <property type="molecule type" value="Genomic_DNA"/>
</dbReference>
<dbReference type="PROSITE" id="PS01047">
    <property type="entry name" value="HMA_1"/>
    <property type="match status" value="1"/>
</dbReference>
<keyword evidence="7" id="KW-0812">Transmembrane</keyword>
<dbReference type="STRING" id="1077947.SAMN05216227_101069"/>